<dbReference type="OrthoDB" id="9787219at2"/>
<dbReference type="SUPFAM" id="SSF51735">
    <property type="entry name" value="NAD(P)-binding Rossmann-fold domains"/>
    <property type="match status" value="1"/>
</dbReference>
<dbReference type="RefSeq" id="WP_109906209.1">
    <property type="nucleotide sequence ID" value="NZ_QGLE01000006.1"/>
</dbReference>
<dbReference type="PANTHER" id="PTHR43333">
    <property type="entry name" value="2-HACID_DH_C DOMAIN-CONTAINING PROTEIN"/>
    <property type="match status" value="1"/>
</dbReference>
<dbReference type="PANTHER" id="PTHR43333:SF1">
    <property type="entry name" value="D-ISOMER SPECIFIC 2-HYDROXYACID DEHYDROGENASE NAD-BINDING DOMAIN-CONTAINING PROTEIN"/>
    <property type="match status" value="1"/>
</dbReference>
<protein>
    <submittedName>
        <fullName evidence="4">Glyoxylate/hydroxypyruvate reductase A</fullName>
    </submittedName>
</protein>
<reference evidence="4 5" key="1">
    <citation type="submission" date="2018-05" db="EMBL/GenBank/DDBJ databases">
        <title>Zavarzinia sp. HR-AS.</title>
        <authorList>
            <person name="Lee Y."/>
            <person name="Jeon C.O."/>
        </authorList>
    </citation>
    <scope>NUCLEOTIDE SEQUENCE [LARGE SCALE GENOMIC DNA]</scope>
    <source>
        <strain evidence="4 5">HR-AS</strain>
    </source>
</reference>
<sequence>MSIVYLCRYSASIARHWRDLLERALGETVLLGPPHGTLSDDDLAAVDVAVVANPAPGLLARMPNLRFVQSLWAGVDGLLADGSVPEHLPLARLVDPNLATAMAEAVATHVLALHRQLPAYREQQAAVWWKPHHQPLAAECPVGILGMGEMGKASAAMLRALGFPVLGWSRSAGPAALDEVLARAHVLVNLLPLTAETRHILAAPLFARMLPGASLINFGRGGHQVVPDIIAALDSGQLSHAVLDVFETEPLPAESPLWRHPGVTVTPHVAAETDSRTAAHCAADNIRAFRAGRAVTGLVDRARGY</sequence>
<keyword evidence="5" id="KW-1185">Reference proteome</keyword>
<dbReference type="EMBL" id="QGLE01000006">
    <property type="protein sequence ID" value="PWR22671.1"/>
    <property type="molecule type" value="Genomic_DNA"/>
</dbReference>
<feature type="domain" description="D-isomer specific 2-hydroxyacid dehydrogenase NAD-binding" evidence="3">
    <location>
        <begin position="108"/>
        <end position="270"/>
    </location>
</feature>
<dbReference type="Proteomes" id="UP000245461">
    <property type="component" value="Unassembled WGS sequence"/>
</dbReference>
<gene>
    <name evidence="4" type="ORF">DKG74_12455</name>
</gene>
<evidence type="ECO:0000313" key="4">
    <source>
        <dbReference type="EMBL" id="PWR22671.1"/>
    </source>
</evidence>
<dbReference type="InterPro" id="IPR036291">
    <property type="entry name" value="NAD(P)-bd_dom_sf"/>
</dbReference>
<dbReference type="Pfam" id="PF02826">
    <property type="entry name" value="2-Hacid_dh_C"/>
    <property type="match status" value="1"/>
</dbReference>
<dbReference type="Gene3D" id="3.40.50.720">
    <property type="entry name" value="NAD(P)-binding Rossmann-like Domain"/>
    <property type="match status" value="2"/>
</dbReference>
<dbReference type="GO" id="GO:0016491">
    <property type="term" value="F:oxidoreductase activity"/>
    <property type="evidence" value="ECO:0007669"/>
    <property type="project" value="UniProtKB-KW"/>
</dbReference>
<name>A0A317E7Q3_9PROT</name>
<dbReference type="AlphaFoldDB" id="A0A317E7Q3"/>
<keyword evidence="4" id="KW-0670">Pyruvate</keyword>
<comment type="caution">
    <text evidence="4">The sequence shown here is derived from an EMBL/GenBank/DDBJ whole genome shotgun (WGS) entry which is preliminary data.</text>
</comment>
<evidence type="ECO:0000256" key="1">
    <source>
        <dbReference type="ARBA" id="ARBA00023002"/>
    </source>
</evidence>
<accession>A0A317E7Q3</accession>
<keyword evidence="2" id="KW-0520">NAD</keyword>
<evidence type="ECO:0000256" key="2">
    <source>
        <dbReference type="ARBA" id="ARBA00023027"/>
    </source>
</evidence>
<dbReference type="GO" id="GO:0051287">
    <property type="term" value="F:NAD binding"/>
    <property type="evidence" value="ECO:0007669"/>
    <property type="project" value="InterPro"/>
</dbReference>
<evidence type="ECO:0000313" key="5">
    <source>
        <dbReference type="Proteomes" id="UP000245461"/>
    </source>
</evidence>
<keyword evidence="1" id="KW-0560">Oxidoreductase</keyword>
<dbReference type="CDD" id="cd12164">
    <property type="entry name" value="GDH_like_2"/>
    <property type="match status" value="1"/>
</dbReference>
<proteinExistence type="predicted"/>
<dbReference type="InterPro" id="IPR006140">
    <property type="entry name" value="D-isomer_DH_NAD-bd"/>
</dbReference>
<dbReference type="SUPFAM" id="SSF52283">
    <property type="entry name" value="Formate/glycerate dehydrogenase catalytic domain-like"/>
    <property type="match status" value="1"/>
</dbReference>
<evidence type="ECO:0000259" key="3">
    <source>
        <dbReference type="Pfam" id="PF02826"/>
    </source>
</evidence>
<organism evidence="4 5">
    <name type="scientific">Zavarzinia aquatilis</name>
    <dbReference type="NCBI Taxonomy" id="2211142"/>
    <lineage>
        <taxon>Bacteria</taxon>
        <taxon>Pseudomonadati</taxon>
        <taxon>Pseudomonadota</taxon>
        <taxon>Alphaproteobacteria</taxon>
        <taxon>Rhodospirillales</taxon>
        <taxon>Zavarziniaceae</taxon>
        <taxon>Zavarzinia</taxon>
    </lineage>
</organism>